<dbReference type="Gene3D" id="3.30.420.150">
    <property type="entry name" value="Exopolyphosphatase. Domain 2"/>
    <property type="match status" value="1"/>
</dbReference>
<dbReference type="Proteomes" id="UP000675882">
    <property type="component" value="Unassembled WGS sequence"/>
</dbReference>
<organism evidence="4 5">
    <name type="scientific">Candidatus Nitrotoga fabula</name>
    <dbReference type="NCBI Taxonomy" id="2182327"/>
    <lineage>
        <taxon>Bacteria</taxon>
        <taxon>Pseudomonadati</taxon>
        <taxon>Pseudomonadota</taxon>
        <taxon>Betaproteobacteria</taxon>
        <taxon>Nitrosomonadales</taxon>
        <taxon>Gallionellaceae</taxon>
        <taxon>Candidatus Nitrotoga</taxon>
    </lineage>
</organism>
<dbReference type="GO" id="GO:0008976">
    <property type="term" value="F:polyphosphate kinase activity"/>
    <property type="evidence" value="ECO:0007669"/>
    <property type="project" value="UniProtKB-EC"/>
</dbReference>
<dbReference type="GO" id="GO:0004309">
    <property type="term" value="F:exopolyphosphatase activity"/>
    <property type="evidence" value="ECO:0007669"/>
    <property type="project" value="UniProtKB-EC"/>
</dbReference>
<protein>
    <submittedName>
        <fullName evidence="4">Exopolyphosphatase</fullName>
        <ecNumber evidence="4">2.7.4.1</ecNumber>
        <ecNumber evidence="4">3.6.1.11</ecNumber>
    </submittedName>
</protein>
<evidence type="ECO:0000256" key="1">
    <source>
        <dbReference type="ARBA" id="ARBA00022801"/>
    </source>
</evidence>
<keyword evidence="1 4" id="KW-0378">Hydrolase</keyword>
<dbReference type="InterPro" id="IPR030673">
    <property type="entry name" value="PyroPPase_GppA_Ppx"/>
</dbReference>
<keyword evidence="4" id="KW-0808">Transferase</keyword>
<dbReference type="FunFam" id="3.30.420.150:FF:000001">
    <property type="entry name" value="Guanosine-5'-triphosphate,3'-diphosphate pyrophosphatase"/>
    <property type="match status" value="1"/>
</dbReference>
<dbReference type="FunFam" id="3.30.420.40:FF:000023">
    <property type="entry name" value="Guanosine-5'-triphosphate,3'-diphosphate pyrophosphatase"/>
    <property type="match status" value="1"/>
</dbReference>
<dbReference type="SUPFAM" id="SSF53067">
    <property type="entry name" value="Actin-like ATPase domain"/>
    <property type="match status" value="2"/>
</dbReference>
<dbReference type="Pfam" id="PF02541">
    <property type="entry name" value="Ppx-GppA"/>
    <property type="match status" value="1"/>
</dbReference>
<reference evidence="4" key="1">
    <citation type="submission" date="2021-02" db="EMBL/GenBank/DDBJ databases">
        <authorList>
            <person name="Han P."/>
        </authorList>
    </citation>
    <scope>NUCLEOTIDE SEQUENCE</scope>
    <source>
        <strain evidence="4">Candidatus Nitrotoga sp. ZN8</strain>
    </source>
</reference>
<dbReference type="SUPFAM" id="SSF109604">
    <property type="entry name" value="HD-domain/PDEase-like"/>
    <property type="match status" value="1"/>
</dbReference>
<dbReference type="EC" id="2.7.4.1" evidence="4"/>
<dbReference type="PANTHER" id="PTHR30005">
    <property type="entry name" value="EXOPOLYPHOSPHATASE"/>
    <property type="match status" value="1"/>
</dbReference>
<dbReference type="EC" id="3.6.1.11" evidence="4"/>
<accession>A0A916F8X3</accession>
<name>A0A916F8X3_9PROT</name>
<proteinExistence type="predicted"/>
<comment type="caution">
    <text evidence="4">The sequence shown here is derived from an EMBL/GenBank/DDBJ whole genome shotgun (WGS) entry which is preliminary data.</text>
</comment>
<dbReference type="EMBL" id="CAJNBL010000017">
    <property type="protein sequence ID" value="CAE6714136.1"/>
    <property type="molecule type" value="Genomic_DNA"/>
</dbReference>
<sequence>MQAYDTIASVDLGSNSFRLQVARIVDDQIYPLDSFKDTIRLAAGLTHDRLLDDETQIRALSCLKRYGERLRGLPNHAVRVVGTNTFRIAINASAFIERAEAALGFPVEIISGREEARLIFLGVASSMPSSHKKKLVIDIGGGSTECIIGEGMEPIQMESLYMGCVSYSQLFFGDGRITKAAMQRAEIAARLELQSIRSRFSGGSWQEAIGSSGTARALADILKTNNWCNEGISADGLAKLRTVLLKAGECRKLETIGAKSDRIPVLPGGFAIMSAIFTELNIQHMNVASASLKEGVMYDLLGRLHHQDMRDITVNQFMRRYHVDPLQARRVENLSLLLYKQIAQGSDTHVTQQQLQWVARLHEAGISIAHSGYHKHSAYILENADMPGFSKMEQIQLGLLVRAQRGSLAKFPKLAGMKLDWSAIFALRLAVLFYQSRTDISLPRIQLKKNGNEYRIKLDKKWFEQNPLTESALQAEIKEWRAVGIRYSITS</sequence>
<dbReference type="InterPro" id="IPR050273">
    <property type="entry name" value="GppA/Ppx_hydrolase"/>
</dbReference>
<dbReference type="InterPro" id="IPR043129">
    <property type="entry name" value="ATPase_NBD"/>
</dbReference>
<dbReference type="Gene3D" id="1.10.3210.10">
    <property type="entry name" value="Hypothetical protein af1432"/>
    <property type="match status" value="1"/>
</dbReference>
<evidence type="ECO:0000259" key="2">
    <source>
        <dbReference type="Pfam" id="PF02541"/>
    </source>
</evidence>
<evidence type="ECO:0000313" key="5">
    <source>
        <dbReference type="Proteomes" id="UP000675882"/>
    </source>
</evidence>
<feature type="domain" description="Ppx/GppA phosphatase C-terminal" evidence="3">
    <location>
        <begin position="310"/>
        <end position="476"/>
    </location>
</feature>
<dbReference type="InterPro" id="IPR003695">
    <property type="entry name" value="Ppx_GppA_N"/>
</dbReference>
<dbReference type="GO" id="GO:0006798">
    <property type="term" value="P:polyphosphate catabolic process"/>
    <property type="evidence" value="ECO:0007669"/>
    <property type="project" value="TreeGrafter"/>
</dbReference>
<dbReference type="Pfam" id="PF21447">
    <property type="entry name" value="Ppx-GppA_III"/>
    <property type="match status" value="1"/>
</dbReference>
<dbReference type="CDD" id="cd24053">
    <property type="entry name" value="ASKHA_NBD_EcPPX-GppA-like"/>
    <property type="match status" value="1"/>
</dbReference>
<dbReference type="Gene3D" id="3.30.420.40">
    <property type="match status" value="1"/>
</dbReference>
<keyword evidence="5" id="KW-1185">Reference proteome</keyword>
<dbReference type="RefSeq" id="WP_213035875.1">
    <property type="nucleotide sequence ID" value="NZ_CAJNBL010000017.1"/>
</dbReference>
<feature type="domain" description="Ppx/GppA phosphatase N-terminal" evidence="2">
    <location>
        <begin position="21"/>
        <end position="302"/>
    </location>
</feature>
<gene>
    <name evidence="4" type="primary">ppx</name>
    <name evidence="4" type="ORF">NTGZN8_240001</name>
</gene>
<dbReference type="AlphaFoldDB" id="A0A916F8X3"/>
<dbReference type="PIRSF" id="PIRSF001267">
    <property type="entry name" value="Pyrophosphatase_GppA_Ppx"/>
    <property type="match status" value="1"/>
</dbReference>
<evidence type="ECO:0000259" key="3">
    <source>
        <dbReference type="Pfam" id="PF21447"/>
    </source>
</evidence>
<evidence type="ECO:0000313" key="4">
    <source>
        <dbReference type="EMBL" id="CAE6714136.1"/>
    </source>
</evidence>
<dbReference type="PANTHER" id="PTHR30005:SF14">
    <property type="entry name" value="EXOPOLYPHOSPHATASE"/>
    <property type="match status" value="1"/>
</dbReference>
<dbReference type="InterPro" id="IPR048950">
    <property type="entry name" value="Ppx_GppA_C"/>
</dbReference>